<feature type="compositionally biased region" description="Polar residues" evidence="1">
    <location>
        <begin position="60"/>
        <end position="71"/>
    </location>
</feature>
<organism evidence="2">
    <name type="scientific">Riverside virus 1</name>
    <dbReference type="NCBI Taxonomy" id="1803263"/>
    <lineage>
        <taxon>Viruses</taxon>
        <taxon>Riboviria</taxon>
        <taxon>Orthornavirae</taxon>
        <taxon>Negarnaviricota</taxon>
        <taxon>Haploviricotina</taxon>
        <taxon>Monjiviricetes</taxon>
        <taxon>Mononegavirales</taxon>
        <taxon>Rhabdoviridae</taxon>
        <taxon>Alpharhabdovirinae</taxon>
        <taxon>Ohlsrhavirus</taxon>
        <taxon>Ohlsrhavirus riverside</taxon>
    </lineage>
</organism>
<feature type="region of interest" description="Disordered" evidence="1">
    <location>
        <begin position="30"/>
        <end position="79"/>
    </location>
</feature>
<feature type="compositionally biased region" description="Low complexity" evidence="1">
    <location>
        <begin position="180"/>
        <end position="196"/>
    </location>
</feature>
<accession>A0A8A9WM98</accession>
<protein>
    <submittedName>
        <fullName evidence="2">Phosphoprotein</fullName>
    </submittedName>
</protein>
<feature type="region of interest" description="Disordered" evidence="1">
    <location>
        <begin position="122"/>
        <end position="144"/>
    </location>
</feature>
<name>A0A8A9WM98_9RHAB</name>
<sequence>MTSVKKTLTHVKMENKSAVFAKANVFANTTDVSARQEAQPVQVTAGRGRGKKPEGKKNTPADTNLHVNPNSRPGRVLDPNRILNEDKLGAVLDPIGEGGLDPGLSEEAPITTGAVPKKFTDKNERKILQVGPSRESKSGGSEKAAVAVQTSGIVTSSRQNLQLQRTQTYLPEDGSGTDFDSTGLASGGSDSSTTTLLERESEPSDYDFQTIAECHELGLYAGEITEKSKFLSTELAPDRNGVIVADEVLVGINLMMSQAIEFTEKELVSFRLEGKMLIGDLRKKASGFQSDPVWIKQKSHQDDPPLRAPIVKPTTLPAKKQTFEPVALPPPESKQETSKPPVTVQRGGFVQVVMPRKKGGKPIIVEYPFDECLEILESYETQPEQGKAILRANNAYNQFVLTCRFREITINTIRQ</sequence>
<evidence type="ECO:0000313" key="2">
    <source>
        <dbReference type="EMBL" id="QTT60758.1"/>
    </source>
</evidence>
<feature type="region of interest" description="Disordered" evidence="1">
    <location>
        <begin position="169"/>
        <end position="204"/>
    </location>
</feature>
<gene>
    <name evidence="2" type="primary">P</name>
</gene>
<reference evidence="2" key="1">
    <citation type="submission" date="2021-03" db="EMBL/GenBank/DDBJ databases">
        <title>Establishment of Culex modestus in Belgium and a glance into the virome of Belgian mosquito species.</title>
        <authorList>
            <person name="Wang L."/>
            <person name="Rosales Rosas A.L."/>
            <person name="De Coninck L."/>
            <person name="Shi C."/>
            <person name="Bouckaert J."/>
            <person name="Matthijnssens J."/>
            <person name="Delang L."/>
        </authorList>
    </citation>
    <scope>NUCLEOTIDE SEQUENCE</scope>
    <source>
        <strain evidence="2">RV1_Leuven_Pool8</strain>
    </source>
</reference>
<proteinExistence type="predicted"/>
<evidence type="ECO:0000256" key="1">
    <source>
        <dbReference type="SAM" id="MobiDB-lite"/>
    </source>
</evidence>
<dbReference type="EMBL" id="MW699046">
    <property type="protein sequence ID" value="QTT60758.1"/>
    <property type="molecule type" value="Viral_cRNA"/>
</dbReference>
<feature type="region of interest" description="Disordered" evidence="1">
    <location>
        <begin position="321"/>
        <end position="341"/>
    </location>
</feature>